<keyword evidence="3" id="KW-1185">Reference proteome</keyword>
<dbReference type="InterPro" id="IPR007569">
    <property type="entry name" value="DUF559"/>
</dbReference>
<dbReference type="InterPro" id="IPR011335">
    <property type="entry name" value="Restrct_endonuc-II-like"/>
</dbReference>
<dbReference type="PANTHER" id="PTHR38590">
    <property type="entry name" value="BLL0828 PROTEIN"/>
    <property type="match status" value="1"/>
</dbReference>
<comment type="caution">
    <text evidence="2">The sequence shown here is derived from an EMBL/GenBank/DDBJ whole genome shotgun (WGS) entry which is preliminary data.</text>
</comment>
<protein>
    <submittedName>
        <fullName evidence="2">Endonuclease domain-containing protein</fullName>
    </submittedName>
</protein>
<dbReference type="PANTHER" id="PTHR38590:SF1">
    <property type="entry name" value="BLL0828 PROTEIN"/>
    <property type="match status" value="1"/>
</dbReference>
<dbReference type="EMBL" id="JACYTQ010000003">
    <property type="protein sequence ID" value="MBD8489294.1"/>
    <property type="molecule type" value="Genomic_DNA"/>
</dbReference>
<evidence type="ECO:0000313" key="3">
    <source>
        <dbReference type="Proteomes" id="UP000647133"/>
    </source>
</evidence>
<dbReference type="Proteomes" id="UP000647133">
    <property type="component" value="Unassembled WGS sequence"/>
</dbReference>
<dbReference type="GO" id="GO:0004519">
    <property type="term" value="F:endonuclease activity"/>
    <property type="evidence" value="ECO:0007669"/>
    <property type="project" value="UniProtKB-KW"/>
</dbReference>
<dbReference type="CDD" id="cd01038">
    <property type="entry name" value="Endonuclease_DUF559"/>
    <property type="match status" value="1"/>
</dbReference>
<gene>
    <name evidence="2" type="ORF">IFO69_11105</name>
</gene>
<feature type="domain" description="DUF559" evidence="1">
    <location>
        <begin position="14"/>
        <end position="119"/>
    </location>
</feature>
<sequence>MGFKKIIYNVPYLKAKRKSLRNNSTPAEATLWKALSNKKLNGRKFRRQYSVGNYILDFYCPSERLCIELDGTHHFTEAGYEYDKERTKYIENLNISVIRFRNEEVFNSLESVLSEIKRNFTTPNPS</sequence>
<dbReference type="Pfam" id="PF04480">
    <property type="entry name" value="DUF559"/>
    <property type="match status" value="1"/>
</dbReference>
<accession>A0ABR9AL76</accession>
<dbReference type="SUPFAM" id="SSF52980">
    <property type="entry name" value="Restriction endonuclease-like"/>
    <property type="match status" value="1"/>
</dbReference>
<dbReference type="InterPro" id="IPR047216">
    <property type="entry name" value="Endonuclease_DUF559_bact"/>
</dbReference>
<organism evidence="2 3">
    <name type="scientific">Echinicola arenosa</name>
    <dbReference type="NCBI Taxonomy" id="2774144"/>
    <lineage>
        <taxon>Bacteria</taxon>
        <taxon>Pseudomonadati</taxon>
        <taxon>Bacteroidota</taxon>
        <taxon>Cytophagia</taxon>
        <taxon>Cytophagales</taxon>
        <taxon>Cyclobacteriaceae</taxon>
        <taxon>Echinicola</taxon>
    </lineage>
</organism>
<name>A0ABR9AL76_9BACT</name>
<evidence type="ECO:0000313" key="2">
    <source>
        <dbReference type="EMBL" id="MBD8489294.1"/>
    </source>
</evidence>
<keyword evidence="2" id="KW-0540">Nuclease</keyword>
<reference evidence="2 3" key="1">
    <citation type="submission" date="2020-09" db="EMBL/GenBank/DDBJ databases">
        <title>Echinicola sp. CAU 1574 isolated from sand of Sido Beach.</title>
        <authorList>
            <person name="Kim W."/>
        </authorList>
    </citation>
    <scope>NUCLEOTIDE SEQUENCE [LARGE SCALE GENOMIC DNA]</scope>
    <source>
        <strain evidence="2 3">CAU 1574</strain>
    </source>
</reference>
<keyword evidence="2" id="KW-0378">Hydrolase</keyword>
<keyword evidence="2" id="KW-0255">Endonuclease</keyword>
<dbReference type="Gene3D" id="3.40.960.10">
    <property type="entry name" value="VSR Endonuclease"/>
    <property type="match status" value="1"/>
</dbReference>
<evidence type="ECO:0000259" key="1">
    <source>
        <dbReference type="Pfam" id="PF04480"/>
    </source>
</evidence>
<proteinExistence type="predicted"/>